<reference evidence="2 3" key="1">
    <citation type="submission" date="2014-11" db="EMBL/GenBank/DDBJ databases">
        <title>Pan-genome of Gallibacterium spp.</title>
        <authorList>
            <person name="Kudirkiene E."/>
            <person name="Bojesen A.M."/>
        </authorList>
    </citation>
    <scope>NUCLEOTIDE SEQUENCE [LARGE SCALE GENOMIC DNA]</scope>
    <source>
        <strain evidence="2 3">18469/18</strain>
    </source>
</reference>
<accession>A0AB36E487</accession>
<feature type="signal peptide" evidence="1">
    <location>
        <begin position="1"/>
        <end position="26"/>
    </location>
</feature>
<sequence length="324" mass="35900">MNINRRTFLQFSSVLALAGVMPPLFATNRENFTIYGAPAIPSLTIAVATLQGQLAREVDLSMKIWRNPDQLRAGVASGEFKVMMSPSNVGVNLRNQGQNVGMINILTAGVTKLVAKKIISQPEQLIDKKVIMPFKNDMPDISFRALLKQLNIDENRVSITYTATPAEAVGLFLTKDFDAAFLPEPLTSACILRGKKMGVEVLRSFDFVEAWAEAFNVRPLIPQAGIIANVDFFQSHQQYFELLHQDLKNALTWIKDNPQSAAEIGSNYFPAPVPAIANAIPNSNLVVLKGSELKEELIKFYEVILRYNPKLLGGKLPDDSFFLC</sequence>
<proteinExistence type="predicted"/>
<dbReference type="EMBL" id="JTJU01000008">
    <property type="protein sequence ID" value="OBX11680.1"/>
    <property type="molecule type" value="Genomic_DNA"/>
</dbReference>
<dbReference type="PANTHER" id="PTHR30024:SF46">
    <property type="entry name" value="ABC TRANSPORTER, SUBSTRATE-BINDING LIPOPROTEIN"/>
    <property type="match status" value="1"/>
</dbReference>
<gene>
    <name evidence="2" type="ORF">QV09_01190</name>
</gene>
<dbReference type="RefSeq" id="WP_066421158.1">
    <property type="nucleotide sequence ID" value="NZ_CP103875.1"/>
</dbReference>
<evidence type="ECO:0000256" key="1">
    <source>
        <dbReference type="SAM" id="SignalP"/>
    </source>
</evidence>
<comment type="caution">
    <text evidence="2">The sequence shown here is derived from an EMBL/GenBank/DDBJ whole genome shotgun (WGS) entry which is preliminary data.</text>
</comment>
<evidence type="ECO:0008006" key="4">
    <source>
        <dbReference type="Google" id="ProtNLM"/>
    </source>
</evidence>
<dbReference type="PIRSF" id="PIRSF027386">
    <property type="entry name" value="UCP027386_ABC_sbc_TM0202"/>
    <property type="match status" value="1"/>
</dbReference>
<dbReference type="Proteomes" id="UP000092527">
    <property type="component" value="Unassembled WGS sequence"/>
</dbReference>
<evidence type="ECO:0000313" key="2">
    <source>
        <dbReference type="EMBL" id="OBX11680.1"/>
    </source>
</evidence>
<dbReference type="PANTHER" id="PTHR30024">
    <property type="entry name" value="ALIPHATIC SULFONATES-BINDING PROTEIN-RELATED"/>
    <property type="match status" value="1"/>
</dbReference>
<dbReference type="PROSITE" id="PS51318">
    <property type="entry name" value="TAT"/>
    <property type="match status" value="1"/>
</dbReference>
<protein>
    <recommendedName>
        <fullName evidence="4">SsuA/THI5-like domain-containing protein</fullName>
    </recommendedName>
</protein>
<evidence type="ECO:0000313" key="3">
    <source>
        <dbReference type="Proteomes" id="UP000092527"/>
    </source>
</evidence>
<dbReference type="AlphaFoldDB" id="A0AB36E487"/>
<name>A0AB36E487_9PAST</name>
<dbReference type="InterPro" id="IPR006311">
    <property type="entry name" value="TAT_signal"/>
</dbReference>
<keyword evidence="1" id="KW-0732">Signal</keyword>
<dbReference type="SUPFAM" id="SSF53850">
    <property type="entry name" value="Periplasmic binding protein-like II"/>
    <property type="match status" value="1"/>
</dbReference>
<organism evidence="2 3">
    <name type="scientific">Gallibacterium salpingitidis</name>
    <dbReference type="NCBI Taxonomy" id="505341"/>
    <lineage>
        <taxon>Bacteria</taxon>
        <taxon>Pseudomonadati</taxon>
        <taxon>Pseudomonadota</taxon>
        <taxon>Gammaproteobacteria</taxon>
        <taxon>Pasteurellales</taxon>
        <taxon>Pasteurellaceae</taxon>
        <taxon>Gallibacterium</taxon>
    </lineage>
</organism>
<dbReference type="InterPro" id="IPR027024">
    <property type="entry name" value="UCP027386_ABC_sbc_TM0202"/>
</dbReference>
<feature type="chain" id="PRO_5044346951" description="SsuA/THI5-like domain-containing protein" evidence="1">
    <location>
        <begin position="27"/>
        <end position="324"/>
    </location>
</feature>
<dbReference type="Gene3D" id="3.40.190.10">
    <property type="entry name" value="Periplasmic binding protein-like II"/>
    <property type="match status" value="2"/>
</dbReference>